<sequence length="195" mass="21945">MAFTLAQTDKDTFELLAPGIGPNSKKNTVYTIFTPSQRHTILFESRSDRKVAELRGHVFSPDTITFRGKEYAQKEFLESERSGKRTFRHSGASYYWTPGNDEDVDKLGLPSGSLQLRRGKDRLLVATFKYASIRETELKVAKAFSTQRDFVDMVIATLVIMWRPKEDRPWNASGLARDGVELGSGIADIVSFASD</sequence>
<feature type="domain" description="DUF6593" evidence="1">
    <location>
        <begin position="25"/>
        <end position="165"/>
    </location>
</feature>
<name>A0A165BL87_EXIGL</name>
<organism evidence="2 3">
    <name type="scientific">Exidia glandulosa HHB12029</name>
    <dbReference type="NCBI Taxonomy" id="1314781"/>
    <lineage>
        <taxon>Eukaryota</taxon>
        <taxon>Fungi</taxon>
        <taxon>Dikarya</taxon>
        <taxon>Basidiomycota</taxon>
        <taxon>Agaricomycotina</taxon>
        <taxon>Agaricomycetes</taxon>
        <taxon>Auriculariales</taxon>
        <taxon>Exidiaceae</taxon>
        <taxon>Exidia</taxon>
    </lineage>
</organism>
<evidence type="ECO:0000313" key="3">
    <source>
        <dbReference type="Proteomes" id="UP000077266"/>
    </source>
</evidence>
<dbReference type="Pfam" id="PF20236">
    <property type="entry name" value="DUF6593"/>
    <property type="match status" value="1"/>
</dbReference>
<keyword evidence="3" id="KW-1185">Reference proteome</keyword>
<evidence type="ECO:0000313" key="2">
    <source>
        <dbReference type="EMBL" id="KZV80847.1"/>
    </source>
</evidence>
<dbReference type="EMBL" id="KV426442">
    <property type="protein sequence ID" value="KZV80847.1"/>
    <property type="molecule type" value="Genomic_DNA"/>
</dbReference>
<dbReference type="Proteomes" id="UP000077266">
    <property type="component" value="Unassembled WGS sequence"/>
</dbReference>
<accession>A0A165BL87</accession>
<dbReference type="InParanoid" id="A0A165BL87"/>
<dbReference type="InterPro" id="IPR046528">
    <property type="entry name" value="DUF6593"/>
</dbReference>
<protein>
    <recommendedName>
        <fullName evidence="1">DUF6593 domain-containing protein</fullName>
    </recommendedName>
</protein>
<reference evidence="2 3" key="1">
    <citation type="journal article" date="2016" name="Mol. Biol. Evol.">
        <title>Comparative Genomics of Early-Diverging Mushroom-Forming Fungi Provides Insights into the Origins of Lignocellulose Decay Capabilities.</title>
        <authorList>
            <person name="Nagy L.G."/>
            <person name="Riley R."/>
            <person name="Tritt A."/>
            <person name="Adam C."/>
            <person name="Daum C."/>
            <person name="Floudas D."/>
            <person name="Sun H."/>
            <person name="Yadav J.S."/>
            <person name="Pangilinan J."/>
            <person name="Larsson K.H."/>
            <person name="Matsuura K."/>
            <person name="Barry K."/>
            <person name="Labutti K."/>
            <person name="Kuo R."/>
            <person name="Ohm R.A."/>
            <person name="Bhattacharya S.S."/>
            <person name="Shirouzu T."/>
            <person name="Yoshinaga Y."/>
            <person name="Martin F.M."/>
            <person name="Grigoriev I.V."/>
            <person name="Hibbett D.S."/>
        </authorList>
    </citation>
    <scope>NUCLEOTIDE SEQUENCE [LARGE SCALE GENOMIC DNA]</scope>
    <source>
        <strain evidence="2 3">HHB12029</strain>
    </source>
</reference>
<proteinExistence type="predicted"/>
<dbReference type="AlphaFoldDB" id="A0A165BL87"/>
<evidence type="ECO:0000259" key="1">
    <source>
        <dbReference type="Pfam" id="PF20236"/>
    </source>
</evidence>
<gene>
    <name evidence="2" type="ORF">EXIGLDRAFT_815212</name>
</gene>